<name>M6JVW6_9LEPT</name>
<sequence>MSPYSHDFETLEDSLFAMNIMILISMALPLLNVLGYFLR</sequence>
<accession>M6JVW6</accession>
<gene>
    <name evidence="2" type="ORF">LEP1GSC063_1439</name>
</gene>
<evidence type="ECO:0000313" key="3">
    <source>
        <dbReference type="Proteomes" id="UP000012106"/>
    </source>
</evidence>
<reference evidence="2 3" key="1">
    <citation type="submission" date="2013-01" db="EMBL/GenBank/DDBJ databases">
        <authorList>
            <person name="Harkins D.M."/>
            <person name="Durkin A.S."/>
            <person name="Brinkac L.M."/>
            <person name="Haft D.H."/>
            <person name="Selengut J.D."/>
            <person name="Sanka R."/>
            <person name="DePew J."/>
            <person name="Purushe J."/>
            <person name="Hartskeerl R.A."/>
            <person name="Ahmed A."/>
            <person name="van der Linden H."/>
            <person name="Goris M.G.A."/>
            <person name="Vinetz J.M."/>
            <person name="Sutton G.G."/>
            <person name="Nierman W.C."/>
            <person name="Fouts D.E."/>
        </authorList>
    </citation>
    <scope>NUCLEOTIDE SEQUENCE [LARGE SCALE GENOMIC DNA]</scope>
    <source>
        <strain evidence="2 3">MAVJ 401</strain>
    </source>
</reference>
<keyword evidence="1" id="KW-0472">Membrane</keyword>
<comment type="caution">
    <text evidence="2">The sequence shown here is derived from an EMBL/GenBank/DDBJ whole genome shotgun (WGS) entry which is preliminary data.</text>
</comment>
<evidence type="ECO:0000313" key="2">
    <source>
        <dbReference type="EMBL" id="EMN23698.1"/>
    </source>
</evidence>
<evidence type="ECO:0000256" key="1">
    <source>
        <dbReference type="SAM" id="Phobius"/>
    </source>
</evidence>
<feature type="transmembrane region" description="Helical" evidence="1">
    <location>
        <begin position="15"/>
        <end position="38"/>
    </location>
</feature>
<keyword evidence="1" id="KW-1133">Transmembrane helix</keyword>
<organism evidence="2 3">
    <name type="scientific">Leptospira santarosai serovar Arenal str. MAVJ 401</name>
    <dbReference type="NCBI Taxonomy" id="1049976"/>
    <lineage>
        <taxon>Bacteria</taxon>
        <taxon>Pseudomonadati</taxon>
        <taxon>Spirochaetota</taxon>
        <taxon>Spirochaetia</taxon>
        <taxon>Leptospirales</taxon>
        <taxon>Leptospiraceae</taxon>
        <taxon>Leptospira</taxon>
    </lineage>
</organism>
<protein>
    <submittedName>
        <fullName evidence="2">Uncharacterized protein</fullName>
    </submittedName>
</protein>
<keyword evidence="1" id="KW-0812">Transmembrane</keyword>
<dbReference type="Proteomes" id="UP000012106">
    <property type="component" value="Unassembled WGS sequence"/>
</dbReference>
<dbReference type="EMBL" id="AHMU02000001">
    <property type="protein sequence ID" value="EMN23698.1"/>
    <property type="molecule type" value="Genomic_DNA"/>
</dbReference>
<dbReference type="AlphaFoldDB" id="M6JVW6"/>
<proteinExistence type="predicted"/>